<dbReference type="PANTHER" id="PTHR35801">
    <property type="entry name" value="PHOSPHOSERINE PHOSPHATASE RSBX"/>
    <property type="match status" value="1"/>
</dbReference>
<dbReference type="Pfam" id="PF07228">
    <property type="entry name" value="SpoIIE"/>
    <property type="match status" value="1"/>
</dbReference>
<dbReference type="RefSeq" id="WP_048570635.1">
    <property type="nucleotide sequence ID" value="NZ_LFVU01000026.1"/>
</dbReference>
<evidence type="ECO:0000313" key="3">
    <source>
        <dbReference type="Proteomes" id="UP000036756"/>
    </source>
</evidence>
<reference evidence="2 3" key="1">
    <citation type="submission" date="2015-06" db="EMBL/GenBank/DDBJ databases">
        <title>Draft genome sequence of the purine-degrading Clostridium cylindrosporum HC-1 (DSM 605).</title>
        <authorList>
            <person name="Poehlein A."/>
            <person name="Schiel-Bengelsdorf B."/>
            <person name="Bengelsdorf F."/>
            <person name="Daniel R."/>
            <person name="Duerre P."/>
        </authorList>
    </citation>
    <scope>NUCLEOTIDE SEQUENCE [LARGE SCALE GENOMIC DNA]</scope>
    <source>
        <strain evidence="2 3">DSM 605</strain>
    </source>
</reference>
<accession>A0A0J8D7J7</accession>
<dbReference type="InterPro" id="IPR036890">
    <property type="entry name" value="HATPase_C_sf"/>
</dbReference>
<dbReference type="Pfam" id="PF13581">
    <property type="entry name" value="HATPase_c_2"/>
    <property type="match status" value="1"/>
</dbReference>
<evidence type="ECO:0000313" key="2">
    <source>
        <dbReference type="EMBL" id="KMT22000.1"/>
    </source>
</evidence>
<feature type="domain" description="PPM-type phosphatase" evidence="1">
    <location>
        <begin position="160"/>
        <end position="351"/>
    </location>
</feature>
<keyword evidence="3" id="KW-1185">Reference proteome</keyword>
<name>A0A0J8D7J7_CLOCY</name>
<dbReference type="SUPFAM" id="SSF81606">
    <property type="entry name" value="PP2C-like"/>
    <property type="match status" value="1"/>
</dbReference>
<dbReference type="OrthoDB" id="9797578at2"/>
<dbReference type="Gene3D" id="3.30.565.10">
    <property type="entry name" value="Histidine kinase-like ATPase, C-terminal domain"/>
    <property type="match status" value="1"/>
</dbReference>
<dbReference type="AlphaFoldDB" id="A0A0J8D7J7"/>
<gene>
    <name evidence="2" type="ORF">CLCY_3c02710</name>
</gene>
<proteinExistence type="predicted"/>
<dbReference type="InterPro" id="IPR001932">
    <property type="entry name" value="PPM-type_phosphatase-like_dom"/>
</dbReference>
<comment type="caution">
    <text evidence="2">The sequence shown here is derived from an EMBL/GenBank/DDBJ whole genome shotgun (WGS) entry which is preliminary data.</text>
</comment>
<dbReference type="PANTHER" id="PTHR35801:SF1">
    <property type="entry name" value="PHOSPHOSERINE PHOSPHATASE RSBX"/>
    <property type="match status" value="1"/>
</dbReference>
<dbReference type="CDD" id="cd16934">
    <property type="entry name" value="HATPase_RsbT-like"/>
    <property type="match status" value="1"/>
</dbReference>
<protein>
    <submittedName>
        <fullName evidence="2">Stage II sporulation protein E</fullName>
    </submittedName>
</protein>
<evidence type="ECO:0000259" key="1">
    <source>
        <dbReference type="SMART" id="SM00331"/>
    </source>
</evidence>
<dbReference type="InterPro" id="IPR003594">
    <property type="entry name" value="HATPase_dom"/>
</dbReference>
<dbReference type="Gene3D" id="3.60.40.10">
    <property type="entry name" value="PPM-type phosphatase domain"/>
    <property type="match status" value="1"/>
</dbReference>
<dbReference type="STRING" id="1121307.CLCY_3c02710"/>
<dbReference type="SUPFAM" id="SSF55874">
    <property type="entry name" value="ATPase domain of HSP90 chaperone/DNA topoisomerase II/histidine kinase"/>
    <property type="match status" value="1"/>
</dbReference>
<dbReference type="InterPro" id="IPR036457">
    <property type="entry name" value="PPM-type-like_dom_sf"/>
</dbReference>
<organism evidence="2 3">
    <name type="scientific">Clostridium cylindrosporum DSM 605</name>
    <dbReference type="NCBI Taxonomy" id="1121307"/>
    <lineage>
        <taxon>Bacteria</taxon>
        <taxon>Bacillati</taxon>
        <taxon>Bacillota</taxon>
        <taxon>Clostridia</taxon>
        <taxon>Eubacteriales</taxon>
        <taxon>Clostridiaceae</taxon>
        <taxon>Clostridium</taxon>
    </lineage>
</organism>
<dbReference type="InterPro" id="IPR039248">
    <property type="entry name" value="Ptase_RsbX"/>
</dbReference>
<dbReference type="Proteomes" id="UP000036756">
    <property type="component" value="Unassembled WGS sequence"/>
</dbReference>
<dbReference type="SMART" id="SM00331">
    <property type="entry name" value="PP2C_SIG"/>
    <property type="match status" value="1"/>
</dbReference>
<sequence>MRKIESFEIKNEWDIGSARRYIANSCRDLGFNEIEVGEISIVVNELCTNIIKHGCVEGKIKFSKINNGLESGIEIISHDKGPGIENIDEVIKDGFSSKGTIGGGFGAIKRLMDDMEVYSQFNGDSCNYNPYSYNLKLNCTGTIIVAKKWLKSVKNIASQDIKISVMSRPHPNSNVNGDGYYIKHLKGKSIIAVIDGIGHGTEANKASKKACELIEENISKCLKEIILSLDTGLRHTRGVVIGLLAIDEFKGELTYVGIGNIQFTYIFEDNVVRILPTSGILGVTPNNKVRIQKVFYQKGSILIMNTDGISNKWQIDNYSREVRDNPSFLSNSILKDFGKNNDDSTVLVAVL</sequence>
<dbReference type="PATRIC" id="fig|1121307.3.peg.1625"/>
<dbReference type="EMBL" id="LFVU01000026">
    <property type="protein sequence ID" value="KMT22000.1"/>
    <property type="molecule type" value="Genomic_DNA"/>
</dbReference>